<evidence type="ECO:0000256" key="1">
    <source>
        <dbReference type="SAM" id="MobiDB-lite"/>
    </source>
</evidence>
<accession>A0A6F8XFB8</accession>
<feature type="compositionally biased region" description="Basic residues" evidence="1">
    <location>
        <begin position="88"/>
        <end position="109"/>
    </location>
</feature>
<dbReference type="Proteomes" id="UP000501053">
    <property type="component" value="Chromosome"/>
</dbReference>
<protein>
    <recommendedName>
        <fullName evidence="4">Alternative ribosome-rescue factor</fullName>
    </recommendedName>
</protein>
<dbReference type="InterPro" id="IPR005589">
    <property type="entry name" value="ArfA"/>
</dbReference>
<dbReference type="GO" id="GO:0072344">
    <property type="term" value="P:rescue of stalled ribosome"/>
    <property type="evidence" value="ECO:0007669"/>
    <property type="project" value="InterPro"/>
</dbReference>
<sequence>MHDDVSRRDVGQQQYGRPFGISWGLLKTTVLAGTDGDTNVHRSGGFHCPVKRLLINQEYSMKKHKVGENALKAQLRTPMFKMQQQTPKKGKGSYSRKGRHAQRGHRQAA</sequence>
<reference evidence="2 3" key="1">
    <citation type="submission" date="2020-03" db="EMBL/GenBank/DDBJ databases">
        <title>Complete Genome Sequence of Halomonas meridiana strain Eplume2, isolated from hydrothermal-plume in the north east Pacific Ocean.</title>
        <authorList>
            <person name="Kurihara Y."/>
            <person name="Kawai S."/>
            <person name="Sakai A."/>
            <person name="Galipon J."/>
            <person name="Arakawa K."/>
        </authorList>
    </citation>
    <scope>NUCLEOTIDE SEQUENCE [LARGE SCALE GENOMIC DNA]</scope>
    <source>
        <strain evidence="2 3">Eplume2</strain>
    </source>
</reference>
<proteinExistence type="predicted"/>
<evidence type="ECO:0000313" key="2">
    <source>
        <dbReference type="EMBL" id="BCB73091.1"/>
    </source>
</evidence>
<keyword evidence="3" id="KW-1185">Reference proteome</keyword>
<dbReference type="EMBL" id="AP022869">
    <property type="protein sequence ID" value="BCB73091.1"/>
    <property type="molecule type" value="Genomic_DNA"/>
</dbReference>
<dbReference type="AlphaFoldDB" id="A0A6F8XFB8"/>
<evidence type="ECO:0008006" key="4">
    <source>
        <dbReference type="Google" id="ProtNLM"/>
    </source>
</evidence>
<evidence type="ECO:0000313" key="3">
    <source>
        <dbReference type="Proteomes" id="UP000501053"/>
    </source>
</evidence>
<organism evidence="2 3">
    <name type="scientific">Vreelandella aquamarina</name>
    <dbReference type="NCBI Taxonomy" id="77097"/>
    <lineage>
        <taxon>Bacteria</taxon>
        <taxon>Pseudomonadati</taxon>
        <taxon>Pseudomonadota</taxon>
        <taxon>Gammaproteobacteria</taxon>
        <taxon>Oceanospirillales</taxon>
        <taxon>Halomonadaceae</taxon>
        <taxon>Vreelandella</taxon>
    </lineage>
</organism>
<feature type="region of interest" description="Disordered" evidence="1">
    <location>
        <begin position="73"/>
        <end position="109"/>
    </location>
</feature>
<name>A0A6F8XFB8_9GAMM</name>
<gene>
    <name evidence="2" type="ORF">HMEPL2_34420</name>
</gene>
<dbReference type="Pfam" id="PF03889">
    <property type="entry name" value="ArfA"/>
    <property type="match status" value="1"/>
</dbReference>